<dbReference type="Pfam" id="PF16539">
    <property type="entry name" value="FlgT_M"/>
    <property type="match status" value="1"/>
</dbReference>
<dbReference type="InterPro" id="IPR038165">
    <property type="entry name" value="FlgT_C_sf"/>
</dbReference>
<dbReference type="OrthoDB" id="8778507at2"/>
<dbReference type="InterPro" id="IPR032370">
    <property type="entry name" value="FlgT_N"/>
</dbReference>
<dbReference type="InterPro" id="IPR032388">
    <property type="entry name" value="FlgT_C"/>
</dbReference>
<evidence type="ECO:0000259" key="1">
    <source>
        <dbReference type="Pfam" id="PF16538"/>
    </source>
</evidence>
<dbReference type="Pfam" id="PF16538">
    <property type="entry name" value="FlgT_C"/>
    <property type="match status" value="1"/>
</dbReference>
<proteinExistence type="predicted"/>
<feature type="domain" description="Flagellar assembly protein T middle" evidence="2">
    <location>
        <begin position="118"/>
        <end position="273"/>
    </location>
</feature>
<dbReference type="PATRIC" id="fig|187330.3.peg.3664"/>
<keyword evidence="4" id="KW-0282">Flagellum</keyword>
<dbReference type="InterPro" id="IPR038180">
    <property type="entry name" value="FlgT_N_sf"/>
</dbReference>
<feature type="domain" description="Flagellar assembly protein T C-terminal" evidence="1">
    <location>
        <begin position="316"/>
        <end position="390"/>
    </location>
</feature>
<dbReference type="EMBL" id="LHPH01000007">
    <property type="protein sequence ID" value="KPH63863.1"/>
    <property type="molecule type" value="Genomic_DNA"/>
</dbReference>
<dbReference type="Gene3D" id="3.30.1660.40">
    <property type="entry name" value="FlgT, N-terminal domain"/>
    <property type="match status" value="1"/>
</dbReference>
<evidence type="ECO:0000259" key="2">
    <source>
        <dbReference type="Pfam" id="PF16539"/>
    </source>
</evidence>
<feature type="domain" description="Flagellar assembly protein T N-terminal" evidence="3">
    <location>
        <begin position="27"/>
        <end position="114"/>
    </location>
</feature>
<keyword evidence="5" id="KW-1185">Reference proteome</keyword>
<dbReference type="Gene3D" id="3.40.50.10610">
    <property type="entry name" value="ABC-type transport auxiliary lipoprotein component"/>
    <property type="match status" value="1"/>
</dbReference>
<reference evidence="4 5" key="1">
    <citation type="submission" date="2015-08" db="EMBL/GenBank/DDBJ databases">
        <title>Draft Genome Sequence of Pseudoalteromonas porphyrae UCD-SED14.</title>
        <authorList>
            <person name="Coil D.A."/>
            <person name="Jospin G."/>
            <person name="Lee R.D."/>
            <person name="Eisen J.A."/>
        </authorList>
    </citation>
    <scope>NUCLEOTIDE SEQUENCE [LARGE SCALE GENOMIC DNA]</scope>
    <source>
        <strain evidence="4 5">UCD-SED14</strain>
    </source>
</reference>
<evidence type="ECO:0000313" key="4">
    <source>
        <dbReference type="EMBL" id="KPH63863.1"/>
    </source>
</evidence>
<dbReference type="Gene3D" id="2.40.10.410">
    <property type="entry name" value="FlgT, C-terminal domain"/>
    <property type="match status" value="1"/>
</dbReference>
<dbReference type="Proteomes" id="UP000037848">
    <property type="component" value="Unassembled WGS sequence"/>
</dbReference>
<evidence type="ECO:0000313" key="5">
    <source>
        <dbReference type="Proteomes" id="UP000037848"/>
    </source>
</evidence>
<dbReference type="RefSeq" id="WP_054453849.1">
    <property type="nucleotide sequence ID" value="NZ_LHPH01000007.1"/>
</dbReference>
<dbReference type="InterPro" id="IPR032386">
    <property type="entry name" value="FlgT_M"/>
</dbReference>
<organism evidence="4 5">
    <name type="scientific">Pseudoalteromonas porphyrae</name>
    <dbReference type="NCBI Taxonomy" id="187330"/>
    <lineage>
        <taxon>Bacteria</taxon>
        <taxon>Pseudomonadati</taxon>
        <taxon>Pseudomonadota</taxon>
        <taxon>Gammaproteobacteria</taxon>
        <taxon>Alteromonadales</taxon>
        <taxon>Pseudoalteromonadaceae</taxon>
        <taxon>Pseudoalteromonas</taxon>
    </lineage>
</organism>
<dbReference type="AlphaFoldDB" id="A0A0N1EVA0"/>
<sequence length="397" mass="45034">MKRVLSIIVIITSWLSISFFSVNAFAQWYESTGHASIKNNDISGAKSAAIKDAITQALVFSGARVTSMQTLVDGVLMQDQLKIKSHGEIQKIEMISEDRRSDQLAITLRLDIFPQQEHCPASQFNKFVAITQTQLVNREQAMMGQIFDIDKATSESLYKTLNKSAMNAKPTAYFNFPIRVGEFFNQQYDYSNALLEEIAMRSNSQYVLLSQMVDISNSDKLNSDYAFWQDETYQRSYKVDFALFDGTTYERLWQKSYRSQAIWPFEKTEIIDVFSEKFWGSDYGKSIEEINQTASYDLQAAMACLETQGKILHIENDKLIINLGKAHGLEKGQLLSIAHHNYLTDAAGNKMPHLITTLNTVQVNQVYQQSAVAVSVNQQPLPNIQINDVVQLINLEP</sequence>
<dbReference type="Pfam" id="PF16548">
    <property type="entry name" value="FlgT_N"/>
    <property type="match status" value="1"/>
</dbReference>
<keyword evidence="4" id="KW-0966">Cell projection</keyword>
<evidence type="ECO:0000259" key="3">
    <source>
        <dbReference type="Pfam" id="PF16548"/>
    </source>
</evidence>
<comment type="caution">
    <text evidence="4">The sequence shown here is derived from an EMBL/GenBank/DDBJ whole genome shotgun (WGS) entry which is preliminary data.</text>
</comment>
<gene>
    <name evidence="4" type="ORF">ADS77_08120</name>
</gene>
<protein>
    <submittedName>
        <fullName evidence="4">Flagellar biosynthesis protein FlgT</fullName>
    </submittedName>
</protein>
<accession>A0A0N1EVA0</accession>
<keyword evidence="4" id="KW-0969">Cilium</keyword>
<dbReference type="STRING" id="187330.AMS58_02160"/>
<name>A0A0N1EVA0_9GAMM</name>